<reference evidence="1" key="1">
    <citation type="submission" date="2022-04" db="EMBL/GenBank/DDBJ databases">
        <title>Complete genome sequence of a cyanobacterium, Nostoc sp. SO-36, isolated in Antarctica.</title>
        <authorList>
            <person name="Kanesaki Y."/>
            <person name="Effendi D."/>
            <person name="Sakamoto T."/>
            <person name="Ohtani S."/>
            <person name="Awai K."/>
        </authorList>
    </citation>
    <scope>NUCLEOTIDE SEQUENCE</scope>
    <source>
        <strain evidence="1">SO-36</strain>
    </source>
</reference>
<proteinExistence type="predicted"/>
<name>A0ABN6QAT9_NOSCO</name>
<evidence type="ECO:0000313" key="1">
    <source>
        <dbReference type="EMBL" id="BDI19959.1"/>
    </source>
</evidence>
<keyword evidence="2" id="KW-1185">Reference proteome</keyword>
<dbReference type="RefSeq" id="WP_251957474.1">
    <property type="nucleotide sequence ID" value="NZ_AP025732.1"/>
</dbReference>
<accession>A0ABN6QAT9</accession>
<protein>
    <submittedName>
        <fullName evidence="1">Uncharacterized protein</fullName>
    </submittedName>
</protein>
<dbReference type="Proteomes" id="UP001055453">
    <property type="component" value="Chromosome"/>
</dbReference>
<gene>
    <name evidence="1" type="ORF">ANSO36C_57610</name>
</gene>
<evidence type="ECO:0000313" key="2">
    <source>
        <dbReference type="Proteomes" id="UP001055453"/>
    </source>
</evidence>
<organism evidence="1 2">
    <name type="scientific">Nostoc cf. commune SO-36</name>
    <dbReference type="NCBI Taxonomy" id="449208"/>
    <lineage>
        <taxon>Bacteria</taxon>
        <taxon>Bacillati</taxon>
        <taxon>Cyanobacteriota</taxon>
        <taxon>Cyanophyceae</taxon>
        <taxon>Nostocales</taxon>
        <taxon>Nostocaceae</taxon>
        <taxon>Nostoc</taxon>
    </lineage>
</organism>
<dbReference type="EMBL" id="AP025732">
    <property type="protein sequence ID" value="BDI19959.1"/>
    <property type="molecule type" value="Genomic_DNA"/>
</dbReference>
<sequence length="119" mass="13445">MMQITVEVSEELGQQLQPFQDRLQEIVERGLQELLSEQSGNFLDEKEIIGLLASQPTSEQILAIRPSPEFQSRVSDLLAQSKAGTLSGKGEAELERYLTIEHLVRMAKAHVFEQLRQNP</sequence>